<evidence type="ECO:0000259" key="1">
    <source>
        <dbReference type="PROSITE" id="PS51462"/>
    </source>
</evidence>
<dbReference type="InterPro" id="IPR000086">
    <property type="entry name" value="NUDIX_hydrolase_dom"/>
</dbReference>
<dbReference type="STRING" id="1802438.A2571_03560"/>
<dbReference type="CDD" id="cd04664">
    <property type="entry name" value="NUDIX_DHNTPase_like"/>
    <property type="match status" value="1"/>
</dbReference>
<gene>
    <name evidence="2" type="ORF">A2571_03560</name>
</gene>
<dbReference type="Gene3D" id="3.90.79.10">
    <property type="entry name" value="Nucleoside Triphosphate Pyrophosphohydrolase"/>
    <property type="match status" value="1"/>
</dbReference>
<dbReference type="EMBL" id="MHTJ01000005">
    <property type="protein sequence ID" value="OHA58090.1"/>
    <property type="molecule type" value="Genomic_DNA"/>
</dbReference>
<proteinExistence type="predicted"/>
<name>A0A1G2QC09_9BACT</name>
<dbReference type="SUPFAM" id="SSF55811">
    <property type="entry name" value="Nudix"/>
    <property type="match status" value="1"/>
</dbReference>
<organism evidence="2 3">
    <name type="scientific">Candidatus Vogelbacteria bacterium RIFOXYD1_FULL_44_32</name>
    <dbReference type="NCBI Taxonomy" id="1802438"/>
    <lineage>
        <taxon>Bacteria</taxon>
        <taxon>Candidatus Vogeliibacteriota</taxon>
    </lineage>
</organism>
<accession>A0A1G2QC09</accession>
<comment type="caution">
    <text evidence="2">The sequence shown here is derived from an EMBL/GenBank/DDBJ whole genome shotgun (WGS) entry which is preliminary data.</text>
</comment>
<reference evidence="2 3" key="1">
    <citation type="journal article" date="2016" name="Nat. Commun.">
        <title>Thousands of microbial genomes shed light on interconnected biogeochemical processes in an aquifer system.</title>
        <authorList>
            <person name="Anantharaman K."/>
            <person name="Brown C.T."/>
            <person name="Hug L.A."/>
            <person name="Sharon I."/>
            <person name="Castelle C.J."/>
            <person name="Probst A.J."/>
            <person name="Thomas B.C."/>
            <person name="Singh A."/>
            <person name="Wilkins M.J."/>
            <person name="Karaoz U."/>
            <person name="Brodie E.L."/>
            <person name="Williams K.H."/>
            <person name="Hubbard S.S."/>
            <person name="Banfield J.F."/>
        </authorList>
    </citation>
    <scope>NUCLEOTIDE SEQUENCE [LARGE SCALE GENOMIC DNA]</scope>
</reference>
<protein>
    <recommendedName>
        <fullName evidence="1">Nudix hydrolase domain-containing protein</fullName>
    </recommendedName>
</protein>
<feature type="domain" description="Nudix hydrolase" evidence="1">
    <location>
        <begin position="1"/>
        <end position="139"/>
    </location>
</feature>
<dbReference type="InterPro" id="IPR015797">
    <property type="entry name" value="NUDIX_hydrolase-like_dom_sf"/>
</dbReference>
<dbReference type="Pfam" id="PF00293">
    <property type="entry name" value="NUDIX"/>
    <property type="match status" value="1"/>
</dbReference>
<evidence type="ECO:0000313" key="2">
    <source>
        <dbReference type="EMBL" id="OHA58090.1"/>
    </source>
</evidence>
<sequence>MRASFQVLAFPFIKEGDNYLYAIFKRKDMSVWQAISGGGEDNENPVEAMKREVYEEAALAKDLSFIRLSALSTIPAVNIRGLMWGEEIVMIPEFTFGIESPSKEFQISDEHTEYGWFSYEEAVGKLKYDSNKSALWELNYRLKNGVGGIDKNIEVIEKLYGSNNE</sequence>
<dbReference type="PROSITE" id="PS51462">
    <property type="entry name" value="NUDIX"/>
    <property type="match status" value="1"/>
</dbReference>
<dbReference type="AlphaFoldDB" id="A0A1G2QC09"/>
<evidence type="ECO:0000313" key="3">
    <source>
        <dbReference type="Proteomes" id="UP000177043"/>
    </source>
</evidence>
<dbReference type="Proteomes" id="UP000177043">
    <property type="component" value="Unassembled WGS sequence"/>
</dbReference>